<proteinExistence type="predicted"/>
<dbReference type="InterPro" id="IPR046335">
    <property type="entry name" value="LacI/GalR-like_sensor"/>
</dbReference>
<dbReference type="InterPro" id="IPR000843">
    <property type="entry name" value="HTH_LacI"/>
</dbReference>
<reference evidence="7" key="1">
    <citation type="submission" date="2016-10" db="EMBL/GenBank/DDBJ databases">
        <authorList>
            <person name="Varghese N."/>
            <person name="Submissions S."/>
        </authorList>
    </citation>
    <scope>NUCLEOTIDE SEQUENCE [LARGE SCALE GENOMIC DNA]</scope>
    <source>
        <strain evidence="7">DSM 44718</strain>
    </source>
</reference>
<dbReference type="Gene3D" id="1.10.260.40">
    <property type="entry name" value="lambda repressor-like DNA-binding domains"/>
    <property type="match status" value="1"/>
</dbReference>
<dbReference type="SUPFAM" id="SSF53822">
    <property type="entry name" value="Periplasmic binding protein-like I"/>
    <property type="match status" value="1"/>
</dbReference>
<dbReference type="PANTHER" id="PTHR30146:SF138">
    <property type="entry name" value="TRANSCRIPTIONAL REGULATORY PROTEIN"/>
    <property type="match status" value="1"/>
</dbReference>
<keyword evidence="7" id="KW-1185">Reference proteome</keyword>
<evidence type="ECO:0000256" key="3">
    <source>
        <dbReference type="ARBA" id="ARBA00023163"/>
    </source>
</evidence>
<keyword evidence="2" id="KW-0238">DNA-binding</keyword>
<dbReference type="CDD" id="cd06279">
    <property type="entry name" value="PBP1_LacI-like"/>
    <property type="match status" value="1"/>
</dbReference>
<dbReference type="GO" id="GO:0003700">
    <property type="term" value="F:DNA-binding transcription factor activity"/>
    <property type="evidence" value="ECO:0007669"/>
    <property type="project" value="TreeGrafter"/>
</dbReference>
<dbReference type="GO" id="GO:0000976">
    <property type="term" value="F:transcription cis-regulatory region binding"/>
    <property type="evidence" value="ECO:0007669"/>
    <property type="project" value="TreeGrafter"/>
</dbReference>
<evidence type="ECO:0000256" key="2">
    <source>
        <dbReference type="ARBA" id="ARBA00023125"/>
    </source>
</evidence>
<dbReference type="AlphaFoldDB" id="A0A1H3UNE9"/>
<name>A0A1H3UNE9_9ACTN</name>
<keyword evidence="3" id="KW-0804">Transcription</keyword>
<dbReference type="Pfam" id="PF00356">
    <property type="entry name" value="LacI"/>
    <property type="match status" value="1"/>
</dbReference>
<dbReference type="PANTHER" id="PTHR30146">
    <property type="entry name" value="LACI-RELATED TRANSCRIPTIONAL REPRESSOR"/>
    <property type="match status" value="1"/>
</dbReference>
<evidence type="ECO:0000313" key="7">
    <source>
        <dbReference type="Proteomes" id="UP000199632"/>
    </source>
</evidence>
<evidence type="ECO:0000313" key="6">
    <source>
        <dbReference type="EMBL" id="SDZ63887.1"/>
    </source>
</evidence>
<gene>
    <name evidence="6" type="ORF">SAMN05421684_7616</name>
</gene>
<dbReference type="Pfam" id="PF13377">
    <property type="entry name" value="Peripla_BP_3"/>
    <property type="match status" value="1"/>
</dbReference>
<dbReference type="Gene3D" id="3.40.50.2300">
    <property type="match status" value="2"/>
</dbReference>
<dbReference type="CDD" id="cd01392">
    <property type="entry name" value="HTH_LacI"/>
    <property type="match status" value="1"/>
</dbReference>
<evidence type="ECO:0000256" key="1">
    <source>
        <dbReference type="ARBA" id="ARBA00023015"/>
    </source>
</evidence>
<evidence type="ECO:0000259" key="5">
    <source>
        <dbReference type="PROSITE" id="PS50932"/>
    </source>
</evidence>
<keyword evidence="1" id="KW-0805">Transcription regulation</keyword>
<sequence>MRPTLQTVADTVGVSRSTVSNAYSRPDQLSADLRDRILAAATALGYAGPDPTARSLRKRRAGAIGMLFTSSLSFAFTDPYAVQYLRGIAEAAEQARTGLLLLPLSVDDDVAAVAAVNEAAVDGFCVYCMPDWHPALDALAARGLPVVSGQRRASDGPQSAFVGIDEAAATRAAGEHLMALGHRRIAVIGDYFSVAPTIGPALLASPADVAYYTSRERLRGYQAAFAAAGVDWSTVTTVNVPGNCRDDGAAAAAHLLDRAPRPTAIAALSDIVALGVLDALRARGLQPGRDVSVVGFDDIPEAAAENLTTVHQPAADRGRRSGELLLDPPADPADRTVVLPTRLVVRATTGPAPS</sequence>
<dbReference type="SMART" id="SM00354">
    <property type="entry name" value="HTH_LACI"/>
    <property type="match status" value="1"/>
</dbReference>
<dbReference type="Proteomes" id="UP000199632">
    <property type="component" value="Unassembled WGS sequence"/>
</dbReference>
<dbReference type="InterPro" id="IPR028082">
    <property type="entry name" value="Peripla_BP_I"/>
</dbReference>
<feature type="region of interest" description="Disordered" evidence="4">
    <location>
        <begin position="310"/>
        <end position="332"/>
    </location>
</feature>
<accession>A0A1H3UNE9</accession>
<evidence type="ECO:0000256" key="4">
    <source>
        <dbReference type="SAM" id="MobiDB-lite"/>
    </source>
</evidence>
<dbReference type="InterPro" id="IPR010982">
    <property type="entry name" value="Lambda_DNA-bd_dom_sf"/>
</dbReference>
<organism evidence="6 7">
    <name type="scientific">Asanoa ishikariensis</name>
    <dbReference type="NCBI Taxonomy" id="137265"/>
    <lineage>
        <taxon>Bacteria</taxon>
        <taxon>Bacillati</taxon>
        <taxon>Actinomycetota</taxon>
        <taxon>Actinomycetes</taxon>
        <taxon>Micromonosporales</taxon>
        <taxon>Micromonosporaceae</taxon>
        <taxon>Asanoa</taxon>
    </lineage>
</organism>
<protein>
    <submittedName>
        <fullName evidence="6">Transcriptional regulator, LacI family</fullName>
    </submittedName>
</protein>
<dbReference type="PROSITE" id="PS50932">
    <property type="entry name" value="HTH_LACI_2"/>
    <property type="match status" value="1"/>
</dbReference>
<feature type="domain" description="HTH lacI-type" evidence="5">
    <location>
        <begin position="3"/>
        <end position="58"/>
    </location>
</feature>
<dbReference type="SUPFAM" id="SSF47413">
    <property type="entry name" value="lambda repressor-like DNA-binding domains"/>
    <property type="match status" value="1"/>
</dbReference>
<dbReference type="RefSeq" id="WP_176985288.1">
    <property type="nucleotide sequence ID" value="NZ_BOND01000029.1"/>
</dbReference>
<dbReference type="EMBL" id="FNQB01000005">
    <property type="protein sequence ID" value="SDZ63887.1"/>
    <property type="molecule type" value="Genomic_DNA"/>
</dbReference>
<dbReference type="STRING" id="137265.SAMN05421684_7616"/>